<dbReference type="SMART" id="SM00267">
    <property type="entry name" value="GGDEF"/>
    <property type="match status" value="1"/>
</dbReference>
<dbReference type="InterPro" id="IPR043128">
    <property type="entry name" value="Rev_trsase/Diguanyl_cyclase"/>
</dbReference>
<keyword evidence="5" id="KW-1185">Reference proteome</keyword>
<dbReference type="CDD" id="cd01948">
    <property type="entry name" value="EAL"/>
    <property type="match status" value="1"/>
</dbReference>
<dbReference type="PANTHER" id="PTHR44757">
    <property type="entry name" value="DIGUANYLATE CYCLASE DGCP"/>
    <property type="match status" value="1"/>
</dbReference>
<dbReference type="SMART" id="SM00052">
    <property type="entry name" value="EAL"/>
    <property type="match status" value="1"/>
</dbReference>
<dbReference type="InterPro" id="IPR052155">
    <property type="entry name" value="Biofilm_reg_signaling"/>
</dbReference>
<comment type="caution">
    <text evidence="4">The sequence shown here is derived from an EMBL/GenBank/DDBJ whole genome shotgun (WGS) entry which is preliminary data.</text>
</comment>
<feature type="transmembrane region" description="Helical" evidence="1">
    <location>
        <begin position="184"/>
        <end position="201"/>
    </location>
</feature>
<dbReference type="Pfam" id="PF00563">
    <property type="entry name" value="EAL"/>
    <property type="match status" value="1"/>
</dbReference>
<feature type="transmembrane region" description="Helical" evidence="1">
    <location>
        <begin position="40"/>
        <end position="60"/>
    </location>
</feature>
<evidence type="ECO:0000259" key="2">
    <source>
        <dbReference type="PROSITE" id="PS50883"/>
    </source>
</evidence>
<sequence>MTPTDLRRYARAVLLGSGVPEQGSTSAELRAAQFAALSRLIPLMYFILVANAGVLVFTFHDRAPAVLTWLPAAVLAVLCLVRLAVWRRRRSAPVSAAAADRALKRTNLLAAGLAAALVTWSVQLFPFGDAYEQGHVAFFLAVTMISSMFCLIHAYPAPLLIAVFAGIPFMVFFGASGVDVLARTAIDVLLVTSAALVIIWIQNRDFVEMVNARAEASRREREQSRLLRMIEDMPSAVMTVDPESFRINYANRASQALFSKIGYLLPGSGGTLVGLSMDVFHADPAQQRRFLADPGQLPRTSRLHLGAEILELQAAAITDSRGDYIGPMVTWALITSRLRSDERIQQLAHYDSLTGLVNRHTFHERLGLALASARPRLAVLMIDLDGFKLVNDTLGHRVGDALLAKVAQRLQQRCAQEALAVARLGGDEFAVLVAADEAEAGERLAGELVAMLGAAYTLPHGREVRIGASAGVALSPQHGSDSDTLLARADIALYAAKAAGKGTARTFTAEMQSRVQQRVRLEARLRAALENLAGLFVFFQPICDIATGGVTAREALVRWHDGRRWISPADFVPVAEETGLIDQLGTFVLDTACRSAAGWQDGARVAVNVSARQLGKGTLVPAVEAALRGSGLPAGRLEVEVTETALLCHGAQAITELRRLRELGVRVALDDFGTGYSSLAHLRTFSFDKIKIDGSFVRDAVDRADCAAVVRAVAELGRRLGVVTVAEGIERPEHLACARDEGCAEVQGYFLGRPVPRDEDVPLIARLDAQPADARETGFSRLGALA</sequence>
<keyword evidence="1" id="KW-0472">Membrane</keyword>
<dbReference type="RefSeq" id="WP_332291620.1">
    <property type="nucleotide sequence ID" value="NZ_JAZIBG010000037.1"/>
</dbReference>
<accession>A0AAW9QMF4</accession>
<dbReference type="InterPro" id="IPR029787">
    <property type="entry name" value="Nucleotide_cyclase"/>
</dbReference>
<organism evidence="4 5">
    <name type="scientific">Aquincola agrisoli</name>
    <dbReference type="NCBI Taxonomy" id="3119538"/>
    <lineage>
        <taxon>Bacteria</taxon>
        <taxon>Pseudomonadati</taxon>
        <taxon>Pseudomonadota</taxon>
        <taxon>Betaproteobacteria</taxon>
        <taxon>Burkholderiales</taxon>
        <taxon>Sphaerotilaceae</taxon>
        <taxon>Aquincola</taxon>
    </lineage>
</organism>
<reference evidence="4 5" key="1">
    <citation type="submission" date="2024-02" db="EMBL/GenBank/DDBJ databases">
        <title>Genome sequence of Aquincola sp. MAHUQ-54.</title>
        <authorList>
            <person name="Huq M.A."/>
        </authorList>
    </citation>
    <scope>NUCLEOTIDE SEQUENCE [LARGE SCALE GENOMIC DNA]</scope>
    <source>
        <strain evidence="4 5">MAHUQ-54</strain>
    </source>
</reference>
<feature type="domain" description="EAL" evidence="2">
    <location>
        <begin position="518"/>
        <end position="768"/>
    </location>
</feature>
<dbReference type="AlphaFoldDB" id="A0AAW9QMF4"/>
<dbReference type="Gene3D" id="3.30.450.20">
    <property type="entry name" value="PAS domain"/>
    <property type="match status" value="1"/>
</dbReference>
<evidence type="ECO:0000313" key="5">
    <source>
        <dbReference type="Proteomes" id="UP001336250"/>
    </source>
</evidence>
<dbReference type="SUPFAM" id="SSF141868">
    <property type="entry name" value="EAL domain-like"/>
    <property type="match status" value="1"/>
</dbReference>
<dbReference type="NCBIfam" id="TIGR00254">
    <property type="entry name" value="GGDEF"/>
    <property type="match status" value="1"/>
</dbReference>
<keyword evidence="1" id="KW-0812">Transmembrane</keyword>
<proteinExistence type="predicted"/>
<dbReference type="PROSITE" id="PS50887">
    <property type="entry name" value="GGDEF"/>
    <property type="match status" value="1"/>
</dbReference>
<evidence type="ECO:0000256" key="1">
    <source>
        <dbReference type="SAM" id="Phobius"/>
    </source>
</evidence>
<dbReference type="Proteomes" id="UP001336250">
    <property type="component" value="Unassembled WGS sequence"/>
</dbReference>
<gene>
    <name evidence="4" type="ORF">V4F39_19830</name>
</gene>
<feature type="domain" description="GGDEF" evidence="3">
    <location>
        <begin position="375"/>
        <end position="509"/>
    </location>
</feature>
<dbReference type="SUPFAM" id="SSF55073">
    <property type="entry name" value="Nucleotide cyclase"/>
    <property type="match status" value="1"/>
</dbReference>
<name>A0AAW9QMF4_9BURK</name>
<dbReference type="InterPro" id="IPR000160">
    <property type="entry name" value="GGDEF_dom"/>
</dbReference>
<feature type="transmembrane region" description="Helical" evidence="1">
    <location>
        <begin position="106"/>
        <end position="128"/>
    </location>
</feature>
<evidence type="ECO:0000259" key="3">
    <source>
        <dbReference type="PROSITE" id="PS50887"/>
    </source>
</evidence>
<dbReference type="InterPro" id="IPR035919">
    <property type="entry name" value="EAL_sf"/>
</dbReference>
<dbReference type="Gene3D" id="3.30.70.270">
    <property type="match status" value="1"/>
</dbReference>
<dbReference type="EMBL" id="JAZIBG010000037">
    <property type="protein sequence ID" value="MEF7616175.1"/>
    <property type="molecule type" value="Genomic_DNA"/>
</dbReference>
<feature type="transmembrane region" description="Helical" evidence="1">
    <location>
        <begin position="66"/>
        <end position="85"/>
    </location>
</feature>
<dbReference type="CDD" id="cd01949">
    <property type="entry name" value="GGDEF"/>
    <property type="match status" value="1"/>
</dbReference>
<dbReference type="Gene3D" id="3.20.20.450">
    <property type="entry name" value="EAL domain"/>
    <property type="match status" value="1"/>
</dbReference>
<evidence type="ECO:0000313" key="4">
    <source>
        <dbReference type="EMBL" id="MEF7616175.1"/>
    </source>
</evidence>
<dbReference type="Pfam" id="PF00990">
    <property type="entry name" value="GGDEF"/>
    <property type="match status" value="1"/>
</dbReference>
<dbReference type="PROSITE" id="PS50883">
    <property type="entry name" value="EAL"/>
    <property type="match status" value="1"/>
</dbReference>
<protein>
    <submittedName>
        <fullName evidence="4">EAL domain-containing protein</fullName>
    </submittedName>
</protein>
<dbReference type="PANTHER" id="PTHR44757:SF2">
    <property type="entry name" value="BIOFILM ARCHITECTURE MAINTENANCE PROTEIN MBAA"/>
    <property type="match status" value="1"/>
</dbReference>
<keyword evidence="1" id="KW-1133">Transmembrane helix</keyword>
<dbReference type="InterPro" id="IPR001633">
    <property type="entry name" value="EAL_dom"/>
</dbReference>
<feature type="transmembrane region" description="Helical" evidence="1">
    <location>
        <begin position="159"/>
        <end position="178"/>
    </location>
</feature>